<feature type="signal peptide" evidence="6">
    <location>
        <begin position="1"/>
        <end position="17"/>
    </location>
</feature>
<sequence>MRFTYVVLLLLSLPLFAQEWQQQRIDASSNPNEWITKTNQWINQYDQNRQFEKLALAYALQSEAYRYSGNETKLIETVKEGLRFAKLADSNIASALLRINQTWYHLQRGQLQQANASVIYAIEHAKASGNEDLFIEAEILHAQVMQNAGDIAQALEILEELNRDANSSIPKLQVEFHSLIGIIYTDVGAYDIAIEHTKDALEISKKHLGQWDVSVLQYNLARIYQQAGTFPKAKEHFEKALAISHEIDDELGVAYAMFRLGTLELEEQHYERAIENFEQALPQFKAAGAHPMEAETRLSKISVYLATKQLKSAKQELQAATSLINTLDSQELSQRIESQWSLYYEQTEQFQQALEHYKRSVDEMKAVQKSRQDKQVQEILVRLEIKEQETTNQLLQKENQLQQLALQEQKTSYYLLVWIIISAILLVVVISAFLIQQWRAHKNFAALALKDDLTQAPNRRAIVQRCKNELEQSHTQNRSLALAVIDFDYFKSINDKFGHDAGDHVLQRFAEVAEDSLREQDGFGRLGGEEWLLLFLDASKEDAERIFNRLQEGLNSDPIEGVPEDYQITFSMGFTEAQSGDSFDDLYKRADDVLYEAKKSGRQRLVIA</sequence>
<gene>
    <name evidence="8" type="ORF">CEW91_04340</name>
</gene>
<dbReference type="Gene3D" id="1.25.40.10">
    <property type="entry name" value="Tetratricopeptide repeat domain"/>
    <property type="match status" value="2"/>
</dbReference>
<keyword evidence="5" id="KW-0812">Transmembrane</keyword>
<comment type="catalytic activity">
    <reaction evidence="2">
        <text>2 GTP = 3',3'-c-di-GMP + 2 diphosphate</text>
        <dbReference type="Rhea" id="RHEA:24898"/>
        <dbReference type="ChEBI" id="CHEBI:33019"/>
        <dbReference type="ChEBI" id="CHEBI:37565"/>
        <dbReference type="ChEBI" id="CHEBI:58805"/>
        <dbReference type="EC" id="2.7.7.65"/>
    </reaction>
</comment>
<dbReference type="Proteomes" id="UP000197717">
    <property type="component" value="Chromosome"/>
</dbReference>
<evidence type="ECO:0000256" key="1">
    <source>
        <dbReference type="ARBA" id="ARBA00012528"/>
    </source>
</evidence>
<dbReference type="PROSITE" id="PS50887">
    <property type="entry name" value="GGDEF"/>
    <property type="match status" value="1"/>
</dbReference>
<dbReference type="SUPFAM" id="SSF48452">
    <property type="entry name" value="TPR-like"/>
    <property type="match status" value="1"/>
</dbReference>
<dbReference type="NCBIfam" id="TIGR00254">
    <property type="entry name" value="GGDEF"/>
    <property type="match status" value="1"/>
</dbReference>
<dbReference type="InterPro" id="IPR011717">
    <property type="entry name" value="TPR-4"/>
</dbReference>
<dbReference type="EMBL" id="CP022133">
    <property type="protein sequence ID" value="ASG66906.1"/>
    <property type="molecule type" value="Genomic_DNA"/>
</dbReference>
<evidence type="ECO:0000256" key="4">
    <source>
        <dbReference type="SAM" id="Coils"/>
    </source>
</evidence>
<dbReference type="Gene3D" id="3.30.70.270">
    <property type="match status" value="1"/>
</dbReference>
<feature type="repeat" description="TPR" evidence="3">
    <location>
        <begin position="214"/>
        <end position="247"/>
    </location>
</feature>
<keyword evidence="3" id="KW-0802">TPR repeat</keyword>
<dbReference type="SMART" id="SM00267">
    <property type="entry name" value="GGDEF"/>
    <property type="match status" value="1"/>
</dbReference>
<dbReference type="InterPro" id="IPR029787">
    <property type="entry name" value="Nucleotide_cyclase"/>
</dbReference>
<protein>
    <recommendedName>
        <fullName evidence="1">diguanylate cyclase</fullName>
        <ecNumber evidence="1">2.7.7.65</ecNumber>
    </recommendedName>
</protein>
<dbReference type="SUPFAM" id="SSF55073">
    <property type="entry name" value="Nucleotide cyclase"/>
    <property type="match status" value="1"/>
</dbReference>
<evidence type="ECO:0000256" key="6">
    <source>
        <dbReference type="SAM" id="SignalP"/>
    </source>
</evidence>
<dbReference type="InterPro" id="IPR050469">
    <property type="entry name" value="Diguanylate_Cyclase"/>
</dbReference>
<feature type="repeat" description="TPR" evidence="3">
    <location>
        <begin position="174"/>
        <end position="207"/>
    </location>
</feature>
<evidence type="ECO:0000256" key="3">
    <source>
        <dbReference type="PROSITE-ProRule" id="PRU00339"/>
    </source>
</evidence>
<proteinExistence type="predicted"/>
<dbReference type="RefSeq" id="WP_088769352.1">
    <property type="nucleotide sequence ID" value="NZ_CP022133.1"/>
</dbReference>
<keyword evidence="5" id="KW-1133">Transmembrane helix</keyword>
<keyword evidence="5" id="KW-0472">Membrane</keyword>
<dbReference type="PANTHER" id="PTHR45138">
    <property type="entry name" value="REGULATORY COMPONENTS OF SENSORY TRANSDUCTION SYSTEM"/>
    <property type="match status" value="1"/>
</dbReference>
<feature type="transmembrane region" description="Helical" evidence="5">
    <location>
        <begin position="413"/>
        <end position="435"/>
    </location>
</feature>
<feature type="domain" description="GGDEF" evidence="7">
    <location>
        <begin position="478"/>
        <end position="608"/>
    </location>
</feature>
<dbReference type="PROSITE" id="PS50005">
    <property type="entry name" value="TPR"/>
    <property type="match status" value="3"/>
</dbReference>
<name>A0ABN5AVN6_9GAMM</name>
<keyword evidence="4" id="KW-0175">Coiled coil</keyword>
<feature type="repeat" description="TPR" evidence="3">
    <location>
        <begin position="254"/>
        <end position="287"/>
    </location>
</feature>
<dbReference type="InterPro" id="IPR043128">
    <property type="entry name" value="Rev_trsase/Diguanyl_cyclase"/>
</dbReference>
<keyword evidence="9" id="KW-1185">Reference proteome</keyword>
<organism evidence="8 9">
    <name type="scientific">Idiomarina piscisalsi</name>
    <dbReference type="NCBI Taxonomy" id="1096243"/>
    <lineage>
        <taxon>Bacteria</taxon>
        <taxon>Pseudomonadati</taxon>
        <taxon>Pseudomonadota</taxon>
        <taxon>Gammaproteobacteria</taxon>
        <taxon>Alteromonadales</taxon>
        <taxon>Idiomarinaceae</taxon>
        <taxon>Idiomarina</taxon>
    </lineage>
</organism>
<keyword evidence="6" id="KW-0732">Signal</keyword>
<dbReference type="EC" id="2.7.7.65" evidence="1"/>
<evidence type="ECO:0000313" key="8">
    <source>
        <dbReference type="EMBL" id="ASG66906.1"/>
    </source>
</evidence>
<feature type="chain" id="PRO_5045628589" description="diguanylate cyclase" evidence="6">
    <location>
        <begin position="18"/>
        <end position="608"/>
    </location>
</feature>
<dbReference type="Pfam" id="PF13424">
    <property type="entry name" value="TPR_12"/>
    <property type="match status" value="1"/>
</dbReference>
<feature type="coiled-coil region" evidence="4">
    <location>
        <begin position="380"/>
        <end position="407"/>
    </location>
</feature>
<evidence type="ECO:0000313" key="9">
    <source>
        <dbReference type="Proteomes" id="UP000197717"/>
    </source>
</evidence>
<dbReference type="SMART" id="SM00028">
    <property type="entry name" value="TPR"/>
    <property type="match status" value="4"/>
</dbReference>
<evidence type="ECO:0000256" key="2">
    <source>
        <dbReference type="ARBA" id="ARBA00034247"/>
    </source>
</evidence>
<dbReference type="PANTHER" id="PTHR45138:SF9">
    <property type="entry name" value="DIGUANYLATE CYCLASE DGCM-RELATED"/>
    <property type="match status" value="1"/>
</dbReference>
<evidence type="ECO:0000259" key="7">
    <source>
        <dbReference type="PROSITE" id="PS50887"/>
    </source>
</evidence>
<dbReference type="InterPro" id="IPR019734">
    <property type="entry name" value="TPR_rpt"/>
</dbReference>
<dbReference type="Pfam" id="PF07721">
    <property type="entry name" value="TPR_4"/>
    <property type="match status" value="1"/>
</dbReference>
<evidence type="ECO:0000256" key="5">
    <source>
        <dbReference type="SAM" id="Phobius"/>
    </source>
</evidence>
<accession>A0ABN5AVN6</accession>
<dbReference type="CDD" id="cd01949">
    <property type="entry name" value="GGDEF"/>
    <property type="match status" value="1"/>
</dbReference>
<dbReference type="InterPro" id="IPR000160">
    <property type="entry name" value="GGDEF_dom"/>
</dbReference>
<reference evidence="8 9" key="1">
    <citation type="submission" date="2017-06" db="EMBL/GenBank/DDBJ databases">
        <title>Complete genome sequence of Idiomarina piscisalsi strain 10PY1A isolated from soil of Soudi Arabia.</title>
        <authorList>
            <person name="Kim M.-C."/>
            <person name="Jung B.K."/>
            <person name="Budiyanto F."/>
            <person name="Nzila A."/>
            <person name="Shin J.-H."/>
        </authorList>
    </citation>
    <scope>NUCLEOTIDE SEQUENCE [LARGE SCALE GENOMIC DNA]</scope>
    <source>
        <strain evidence="8 9">10PY1A</strain>
    </source>
</reference>
<dbReference type="InterPro" id="IPR011990">
    <property type="entry name" value="TPR-like_helical_dom_sf"/>
</dbReference>
<dbReference type="Pfam" id="PF00990">
    <property type="entry name" value="GGDEF"/>
    <property type="match status" value="1"/>
</dbReference>